<proteinExistence type="predicted"/>
<organism evidence="1 2">
    <name type="scientific">Funneliformis geosporum</name>
    <dbReference type="NCBI Taxonomy" id="1117311"/>
    <lineage>
        <taxon>Eukaryota</taxon>
        <taxon>Fungi</taxon>
        <taxon>Fungi incertae sedis</taxon>
        <taxon>Mucoromycota</taxon>
        <taxon>Glomeromycotina</taxon>
        <taxon>Glomeromycetes</taxon>
        <taxon>Glomerales</taxon>
        <taxon>Glomeraceae</taxon>
        <taxon>Funneliformis</taxon>
    </lineage>
</organism>
<comment type="caution">
    <text evidence="1">The sequence shown here is derived from an EMBL/GenBank/DDBJ whole genome shotgun (WGS) entry which is preliminary data.</text>
</comment>
<evidence type="ECO:0000313" key="2">
    <source>
        <dbReference type="Proteomes" id="UP001153678"/>
    </source>
</evidence>
<dbReference type="Pfam" id="PF08011">
    <property type="entry name" value="PDDEXK_9"/>
    <property type="match status" value="1"/>
</dbReference>
<name>A0A9W4SB70_9GLOM</name>
<sequence length="183" mass="21308">MRVNVKIMMDNNASIIFGATVAVGKDNFESFIDERHTFIDKPMLMKEFIESSDSDLTSGTWDDIMTKLRKLVAIIYREYRYIIDTLYPDEKDDYITYPTLEFALKNLSSNDKNVFKVVDDMKNLQNIAQKALNQIEEKQYRATLQHEVRKVLEIGIAFKGKMSCVLGRSLRRNENNTWSESSQ</sequence>
<dbReference type="Proteomes" id="UP001153678">
    <property type="component" value="Unassembled WGS sequence"/>
</dbReference>
<dbReference type="InterPro" id="IPR012547">
    <property type="entry name" value="PDDEXK_9"/>
</dbReference>
<dbReference type="OrthoDB" id="2411872at2759"/>
<accession>A0A9W4SB70</accession>
<dbReference type="EMBL" id="CAMKVN010000023">
    <property type="protein sequence ID" value="CAI2162068.1"/>
    <property type="molecule type" value="Genomic_DNA"/>
</dbReference>
<evidence type="ECO:0000313" key="1">
    <source>
        <dbReference type="EMBL" id="CAI2162068.1"/>
    </source>
</evidence>
<keyword evidence="2" id="KW-1185">Reference proteome</keyword>
<gene>
    <name evidence="1" type="ORF">FWILDA_LOCUS372</name>
</gene>
<protein>
    <submittedName>
        <fullName evidence="1">16783_t:CDS:1</fullName>
    </submittedName>
</protein>
<dbReference type="AlphaFoldDB" id="A0A9W4SB70"/>
<reference evidence="1" key="1">
    <citation type="submission" date="2022-08" db="EMBL/GenBank/DDBJ databases">
        <authorList>
            <person name="Kallberg Y."/>
            <person name="Tangrot J."/>
            <person name="Rosling A."/>
        </authorList>
    </citation>
    <scope>NUCLEOTIDE SEQUENCE</scope>
    <source>
        <strain evidence="1">Wild A</strain>
    </source>
</reference>